<keyword evidence="3 5" id="KW-1133">Transmembrane helix</keyword>
<evidence type="ECO:0000313" key="7">
    <source>
        <dbReference type="EMBL" id="CAD7246237.1"/>
    </source>
</evidence>
<feature type="transmembrane region" description="Helical" evidence="5">
    <location>
        <begin position="255"/>
        <end position="274"/>
    </location>
</feature>
<feature type="region of interest" description="Disordered" evidence="6">
    <location>
        <begin position="95"/>
        <end position="128"/>
    </location>
</feature>
<dbReference type="Proteomes" id="UP000677054">
    <property type="component" value="Unassembled WGS sequence"/>
</dbReference>
<evidence type="ECO:0000256" key="1">
    <source>
        <dbReference type="ARBA" id="ARBA00004141"/>
    </source>
</evidence>
<evidence type="ECO:0000256" key="2">
    <source>
        <dbReference type="ARBA" id="ARBA00022692"/>
    </source>
</evidence>
<protein>
    <submittedName>
        <fullName evidence="7">Uncharacterized protein</fullName>
    </submittedName>
</protein>
<feature type="transmembrane region" description="Helical" evidence="5">
    <location>
        <begin position="223"/>
        <end position="243"/>
    </location>
</feature>
<feature type="transmembrane region" description="Helical" evidence="5">
    <location>
        <begin position="164"/>
        <end position="185"/>
    </location>
</feature>
<dbReference type="GO" id="GO:2001234">
    <property type="term" value="P:negative regulation of apoptotic signaling pathway"/>
    <property type="evidence" value="ECO:0007669"/>
    <property type="project" value="TreeGrafter"/>
</dbReference>
<comment type="subcellular location">
    <subcellularLocation>
        <location evidence="1">Membrane</location>
        <topology evidence="1">Multi-pass membrane protein</topology>
    </subcellularLocation>
</comment>
<comment type="similarity">
    <text evidence="5">Belongs to the BI1 family.</text>
</comment>
<dbReference type="GO" id="GO:0005783">
    <property type="term" value="C:endoplasmic reticulum"/>
    <property type="evidence" value="ECO:0007669"/>
    <property type="project" value="TreeGrafter"/>
</dbReference>
<evidence type="ECO:0000256" key="5">
    <source>
        <dbReference type="RuleBase" id="RU004379"/>
    </source>
</evidence>
<proteinExistence type="inferred from homology"/>
<dbReference type="OrthoDB" id="7933078at2759"/>
<keyword evidence="2 5" id="KW-0812">Transmembrane</keyword>
<evidence type="ECO:0000256" key="3">
    <source>
        <dbReference type="ARBA" id="ARBA00022989"/>
    </source>
</evidence>
<dbReference type="InterPro" id="IPR006214">
    <property type="entry name" value="Bax_inhibitor_1-related"/>
</dbReference>
<keyword evidence="4 5" id="KW-0472">Membrane</keyword>
<gene>
    <name evidence="7" type="ORF">DSTB1V02_LOCUS6093</name>
</gene>
<comment type="caution">
    <text evidence="5">Lacks conserved residue(s) required for the propagation of feature annotation.</text>
</comment>
<dbReference type="GO" id="GO:0005794">
    <property type="term" value="C:Golgi apparatus"/>
    <property type="evidence" value="ECO:0007669"/>
    <property type="project" value="TreeGrafter"/>
</dbReference>
<dbReference type="AlphaFoldDB" id="A0A7R8XFC5"/>
<keyword evidence="8" id="KW-1185">Reference proteome</keyword>
<evidence type="ECO:0000256" key="4">
    <source>
        <dbReference type="ARBA" id="ARBA00023136"/>
    </source>
</evidence>
<sequence>MGSARPMIIGRTLPLTTDVNWNIVPPHTGNTEQRKGEDVARNSFRITSEIEKQQSEINRESIGRSTDLTGLPNSAECPLRPSDEFTIAVEHPATISHNQQPQPHGWMAPFPTEPTSNARKEEASEGRAPVVGLEGDVEEAKVEEIGFGSSFSDKSIRKRFVCRVYGILSIQLVFTFALIALFVFSDGIKTFIFENMWMYWTAYGIFFVTLLVLVCFSSLRRKYPANVFALAIFYLAYDTQLILGGRKHELNPEEHIFGALMLYLDIILVFLYILGSARN</sequence>
<feature type="transmembrane region" description="Helical" evidence="5">
    <location>
        <begin position="197"/>
        <end position="216"/>
    </location>
</feature>
<dbReference type="GO" id="GO:0016020">
    <property type="term" value="C:membrane"/>
    <property type="evidence" value="ECO:0007669"/>
    <property type="project" value="UniProtKB-SubCell"/>
</dbReference>
<reference evidence="7" key="1">
    <citation type="submission" date="2020-11" db="EMBL/GenBank/DDBJ databases">
        <authorList>
            <person name="Tran Van P."/>
        </authorList>
    </citation>
    <scope>NUCLEOTIDE SEQUENCE</scope>
</reference>
<evidence type="ECO:0000313" key="8">
    <source>
        <dbReference type="Proteomes" id="UP000677054"/>
    </source>
</evidence>
<dbReference type="EMBL" id="LR900593">
    <property type="protein sequence ID" value="CAD7246237.1"/>
    <property type="molecule type" value="Genomic_DNA"/>
</dbReference>
<organism evidence="7">
    <name type="scientific">Darwinula stevensoni</name>
    <dbReference type="NCBI Taxonomy" id="69355"/>
    <lineage>
        <taxon>Eukaryota</taxon>
        <taxon>Metazoa</taxon>
        <taxon>Ecdysozoa</taxon>
        <taxon>Arthropoda</taxon>
        <taxon>Crustacea</taxon>
        <taxon>Oligostraca</taxon>
        <taxon>Ostracoda</taxon>
        <taxon>Podocopa</taxon>
        <taxon>Podocopida</taxon>
        <taxon>Darwinulocopina</taxon>
        <taxon>Darwinuloidea</taxon>
        <taxon>Darwinulidae</taxon>
        <taxon>Darwinula</taxon>
    </lineage>
</organism>
<dbReference type="PANTHER" id="PTHR23291">
    <property type="entry name" value="BAX INHIBITOR-RELATED"/>
    <property type="match status" value="1"/>
</dbReference>
<name>A0A7R8XFC5_9CRUS</name>
<accession>A0A7R8XFC5</accession>
<dbReference type="EMBL" id="CAJPEV010001076">
    <property type="protein sequence ID" value="CAG0890563.1"/>
    <property type="molecule type" value="Genomic_DNA"/>
</dbReference>
<evidence type="ECO:0000256" key="6">
    <source>
        <dbReference type="SAM" id="MobiDB-lite"/>
    </source>
</evidence>
<dbReference type="PANTHER" id="PTHR23291:SF127">
    <property type="entry name" value="PROTEIN LIFEGUARD 1-LIKE"/>
    <property type="match status" value="1"/>
</dbReference>